<organism evidence="2 3">
    <name type="scientific">Dendronalium phyllosphericum CENA369</name>
    <dbReference type="NCBI Taxonomy" id="1725256"/>
    <lineage>
        <taxon>Bacteria</taxon>
        <taxon>Bacillati</taxon>
        <taxon>Cyanobacteriota</taxon>
        <taxon>Cyanophyceae</taxon>
        <taxon>Nostocales</taxon>
        <taxon>Nostocaceae</taxon>
        <taxon>Dendronalium</taxon>
        <taxon>Dendronalium phyllosphericum</taxon>
    </lineage>
</organism>
<dbReference type="InterPro" id="IPR029060">
    <property type="entry name" value="PIN-like_dom_sf"/>
</dbReference>
<reference evidence="2 3" key="1">
    <citation type="journal article" date="2021" name="Int. J. Syst. Evol. Microbiol.">
        <title>Amazonocrinis nigriterrae gen. nov., sp. nov., Atlanticothrix silvestris gen. nov., sp. nov. and Dendronalium phyllosphericum gen. nov., sp. nov., nostocacean cyanobacteria from Brazilian environments.</title>
        <authorList>
            <person name="Alvarenga D.O."/>
            <person name="Andreote A.P.D."/>
            <person name="Branco L.H.Z."/>
            <person name="Delbaje E."/>
            <person name="Cruz R.B."/>
            <person name="Varani A.M."/>
            <person name="Fiore M.F."/>
        </authorList>
    </citation>
    <scope>NUCLEOTIDE SEQUENCE [LARGE SCALE GENOMIC DNA]</scope>
    <source>
        <strain evidence="2 3">CENA369</strain>
    </source>
</reference>
<feature type="domain" description="PIN" evidence="1">
    <location>
        <begin position="12"/>
        <end position="54"/>
    </location>
</feature>
<dbReference type="InterPro" id="IPR002716">
    <property type="entry name" value="PIN_dom"/>
</dbReference>
<keyword evidence="3" id="KW-1185">Reference proteome</keyword>
<name>A0A8J7LLE9_9NOST</name>
<proteinExistence type="predicted"/>
<comment type="caution">
    <text evidence="2">The sequence shown here is derived from an EMBL/GenBank/DDBJ whole genome shotgun (WGS) entry which is preliminary data.</text>
</comment>
<dbReference type="SUPFAM" id="SSF88723">
    <property type="entry name" value="PIN domain-like"/>
    <property type="match status" value="1"/>
</dbReference>
<protein>
    <recommendedName>
        <fullName evidence="1">PIN domain-containing protein</fullName>
    </recommendedName>
</protein>
<dbReference type="EMBL" id="JAECZA010000233">
    <property type="protein sequence ID" value="MBH8576564.1"/>
    <property type="molecule type" value="Genomic_DNA"/>
</dbReference>
<evidence type="ECO:0000259" key="1">
    <source>
        <dbReference type="Pfam" id="PF13470"/>
    </source>
</evidence>
<dbReference type="Proteomes" id="UP000662314">
    <property type="component" value="Unassembled WGS sequence"/>
</dbReference>
<evidence type="ECO:0000313" key="2">
    <source>
        <dbReference type="EMBL" id="MBH8576564.1"/>
    </source>
</evidence>
<accession>A0A8J7LLE9</accession>
<sequence length="76" mass="8090">MSKRGTLTAMVICPVNRAVLESAFSSSLTDFEDAVQIACAVAQGLDAVVTRDTDFSNTLISVLNVEEVLQQLEAGE</sequence>
<dbReference type="AlphaFoldDB" id="A0A8J7LLE9"/>
<gene>
    <name evidence="2" type="ORF">I8752_26950</name>
</gene>
<dbReference type="RefSeq" id="WP_214435290.1">
    <property type="nucleotide sequence ID" value="NZ_JAECZA010000233.1"/>
</dbReference>
<dbReference type="Pfam" id="PF13470">
    <property type="entry name" value="PIN_3"/>
    <property type="match status" value="1"/>
</dbReference>
<evidence type="ECO:0000313" key="3">
    <source>
        <dbReference type="Proteomes" id="UP000662314"/>
    </source>
</evidence>